<protein>
    <submittedName>
        <fullName evidence="1">Uncharacterized protein</fullName>
    </submittedName>
</protein>
<dbReference type="RefSeq" id="WP_015056899.1">
    <property type="nucleotide sequence ID" value="NC_019017.1"/>
</dbReference>
<proteinExistence type="predicted"/>
<evidence type="ECO:0000313" key="1">
    <source>
        <dbReference type="EMBL" id="CCH57564.1"/>
    </source>
</evidence>
<dbReference type="Proteomes" id="UP000009309">
    <property type="component" value="Plasmid pFLIM01"/>
</dbReference>
<evidence type="ECO:0000313" key="2">
    <source>
        <dbReference type="Proteomes" id="UP000009309"/>
    </source>
</evidence>
<gene>
    <name evidence="1" type="ORF">BN8_p06750</name>
</gene>
<accession>I2GTW3</accession>
<sequence>MNQPLEKTTYDVAGVMAIPAGNAGNCARERLFVDGVELTN</sequence>
<name>I2GTW3_9BACT</name>
<reference evidence="1 2" key="1">
    <citation type="journal article" date="2012" name="J. Bacteriol.">
        <title>Genome Sequence of the Filamentous Bacterium Fibrisoma limi BUZ 3T.</title>
        <authorList>
            <person name="Filippini M."/>
            <person name="Qi W."/>
            <person name="Jaenicke S."/>
            <person name="Goesmann A."/>
            <person name="Smits T.H."/>
            <person name="Bagheri H.C."/>
        </authorList>
    </citation>
    <scope>NUCLEOTIDE SEQUENCE [LARGE SCALE GENOMIC DNA]</scope>
    <source>
        <strain evidence="2">BUZ 3T</strain>
        <plasmid evidence="1 2">pFLIM01</plasmid>
    </source>
</reference>
<keyword evidence="1" id="KW-0614">Plasmid</keyword>
<keyword evidence="2" id="KW-1185">Reference proteome</keyword>
<dbReference type="EMBL" id="HE805916">
    <property type="protein sequence ID" value="CCH57564.1"/>
    <property type="molecule type" value="Genomic_DNA"/>
</dbReference>
<dbReference type="AlphaFoldDB" id="I2GTW3"/>
<geneLocation type="plasmid" evidence="1 2">
    <name>pFLIM01</name>
</geneLocation>
<organism evidence="1 2">
    <name type="scientific">Fibrisoma limi BUZ 3</name>
    <dbReference type="NCBI Taxonomy" id="1185876"/>
    <lineage>
        <taxon>Bacteria</taxon>
        <taxon>Pseudomonadati</taxon>
        <taxon>Bacteroidota</taxon>
        <taxon>Cytophagia</taxon>
        <taxon>Cytophagales</taxon>
        <taxon>Spirosomataceae</taxon>
        <taxon>Fibrisoma</taxon>
    </lineage>
</organism>